<proteinExistence type="predicted"/>
<keyword evidence="1 2" id="KW-0732">Signal</keyword>
<evidence type="ECO:0000313" key="4">
    <source>
        <dbReference type="Proteomes" id="UP001626593"/>
    </source>
</evidence>
<dbReference type="SUPFAM" id="SSF53850">
    <property type="entry name" value="Periplasmic binding protein-like II"/>
    <property type="match status" value="1"/>
</dbReference>
<accession>A0ABZ1AE98</accession>
<reference evidence="3 4" key="1">
    <citation type="submission" date="2023-12" db="EMBL/GenBank/DDBJ databases">
        <title>A. evansii MAY27, complete genome.</title>
        <authorList>
            <person name="Wang Y."/>
        </authorList>
    </citation>
    <scope>NUCLEOTIDE SEQUENCE [LARGE SCALE GENOMIC DNA]</scope>
    <source>
        <strain evidence="3 4">MAY27</strain>
    </source>
</reference>
<keyword evidence="4" id="KW-1185">Reference proteome</keyword>
<dbReference type="Proteomes" id="UP001626593">
    <property type="component" value="Chromosome"/>
</dbReference>
<dbReference type="Pfam" id="PF13416">
    <property type="entry name" value="SBP_bac_8"/>
    <property type="match status" value="1"/>
</dbReference>
<evidence type="ECO:0000256" key="1">
    <source>
        <dbReference type="ARBA" id="ARBA00022729"/>
    </source>
</evidence>
<name>A0ABZ1AE98_AROEV</name>
<dbReference type="CDD" id="cd13589">
    <property type="entry name" value="PBP2_polyamine_RpCGA009"/>
    <property type="match status" value="1"/>
</dbReference>
<dbReference type="Gene3D" id="3.40.190.10">
    <property type="entry name" value="Periplasmic binding protein-like II"/>
    <property type="match status" value="2"/>
</dbReference>
<organism evidence="3 4">
    <name type="scientific">Aromatoleum evansii</name>
    <name type="common">Azoarcus evansii</name>
    <dbReference type="NCBI Taxonomy" id="59406"/>
    <lineage>
        <taxon>Bacteria</taxon>
        <taxon>Pseudomonadati</taxon>
        <taxon>Pseudomonadota</taxon>
        <taxon>Betaproteobacteria</taxon>
        <taxon>Rhodocyclales</taxon>
        <taxon>Rhodocyclaceae</taxon>
        <taxon>Aromatoleum</taxon>
    </lineage>
</organism>
<evidence type="ECO:0000313" key="3">
    <source>
        <dbReference type="EMBL" id="WRL44176.1"/>
    </source>
</evidence>
<gene>
    <name evidence="3" type="ORF">U5817_13245</name>
</gene>
<dbReference type="PANTHER" id="PTHR30222">
    <property type="entry name" value="SPERMIDINE/PUTRESCINE-BINDING PERIPLASMIC PROTEIN"/>
    <property type="match status" value="1"/>
</dbReference>
<evidence type="ECO:0000256" key="2">
    <source>
        <dbReference type="SAM" id="SignalP"/>
    </source>
</evidence>
<sequence length="352" mass="37850">MKKAQIFGLAVLAGSAMAANANELTFVSWGGSYQAAQEPTIIKPFASKSGVKVKSDSYNGGVAQVRSQVQTNNVTWDVIDMQLSDAMRACDEGLLEKIAPTDIAAAKDGRSAKDDYIPGALNECMAGNNMWADVIVYNKDKFKGAAPAKVADFFDLKKFPGKRGLHKSPEGALEWALMADGVAPAQVYQTLATPAGVERAFKKLDTIKSSIVWWETGAQAPQLLADGEVSMTSAYNGRIFAAISADKKPFGYVWDGQLRHIEGFVIVKGTKNLKAAKELVRHATQPEVLASIANVTSYGPLRQSSLAHVEPAVVKFLPTAPDNAKGALDSDSAFWADHADDLNQKFAVWLAR</sequence>
<dbReference type="InterPro" id="IPR006059">
    <property type="entry name" value="SBP"/>
</dbReference>
<dbReference type="PANTHER" id="PTHR30222:SF2">
    <property type="entry name" value="ABC TRANSPORTER SUBSTRATE-BINDING PROTEIN"/>
    <property type="match status" value="1"/>
</dbReference>
<protein>
    <submittedName>
        <fullName evidence="3">ABC transporter substrate-binding protein</fullName>
    </submittedName>
</protein>
<dbReference type="RefSeq" id="WP_407277628.1">
    <property type="nucleotide sequence ID" value="NZ_CP141259.1"/>
</dbReference>
<dbReference type="EMBL" id="CP141259">
    <property type="protein sequence ID" value="WRL44176.1"/>
    <property type="molecule type" value="Genomic_DNA"/>
</dbReference>
<feature type="chain" id="PRO_5045741700" evidence="2">
    <location>
        <begin position="19"/>
        <end position="352"/>
    </location>
</feature>
<feature type="signal peptide" evidence="2">
    <location>
        <begin position="1"/>
        <end position="18"/>
    </location>
</feature>